<dbReference type="RefSeq" id="WP_380798429.1">
    <property type="nucleotide sequence ID" value="NZ_JBHRVU010000005.1"/>
</dbReference>
<dbReference type="InterPro" id="IPR021365">
    <property type="entry name" value="DUF2891"/>
</dbReference>
<reference evidence="2" key="1">
    <citation type="journal article" date="2019" name="Int. J. Syst. Evol. Microbiol.">
        <title>The Global Catalogue of Microorganisms (GCM) 10K type strain sequencing project: providing services to taxonomists for standard genome sequencing and annotation.</title>
        <authorList>
            <consortium name="The Broad Institute Genomics Platform"/>
            <consortium name="The Broad Institute Genome Sequencing Center for Infectious Disease"/>
            <person name="Wu L."/>
            <person name="Ma J."/>
        </authorList>
    </citation>
    <scope>NUCLEOTIDE SEQUENCE [LARGE SCALE GENOMIC DNA]</scope>
    <source>
        <strain evidence="2">CCM 7491</strain>
    </source>
</reference>
<sequence>MANILTPDQAGAFAHIAMGHVTREYPHKADHVMDSDADAYIPRQVHPIFHGSYDWHSCVHGYWLLARVRRLFPDIAESRAIDDLFASMLTPEKVAAERAYLTRSWARTFERPYGWGWLLMLASELTRGDNPHAATLAPLAQDFRNLFMAYLPALTYPLRVGNHANTAFALILAQIYGQTHDDQPLLDLLEQRALHWYGTDKVVQTWEPGGEDFLSPVLTEACAMAHILPRETFQPWLAHFLSELPQRAPAELFVPAHVSDESDGRIAHLNGLNLSRAWTMREIAGQYEDEATRRVLLESAQSHIDASIGAVSGDYMGEHWLASFALLAMTAGTQ</sequence>
<name>A0ABV7NK89_9SPHN</name>
<evidence type="ECO:0000313" key="1">
    <source>
        <dbReference type="EMBL" id="MFC3443603.1"/>
    </source>
</evidence>
<gene>
    <name evidence="1" type="ORF">ACFOKF_20815</name>
</gene>
<evidence type="ECO:0000313" key="2">
    <source>
        <dbReference type="Proteomes" id="UP001595681"/>
    </source>
</evidence>
<proteinExistence type="predicted"/>
<accession>A0ABV7NK89</accession>
<dbReference type="Proteomes" id="UP001595681">
    <property type="component" value="Unassembled WGS sequence"/>
</dbReference>
<keyword evidence="2" id="KW-1185">Reference proteome</keyword>
<comment type="caution">
    <text evidence="1">The sequence shown here is derived from an EMBL/GenBank/DDBJ whole genome shotgun (WGS) entry which is preliminary data.</text>
</comment>
<dbReference type="Pfam" id="PF11199">
    <property type="entry name" value="DUF2891"/>
    <property type="match status" value="1"/>
</dbReference>
<protein>
    <submittedName>
        <fullName evidence="1">DUF2891 domain-containing protein</fullName>
    </submittedName>
</protein>
<dbReference type="EMBL" id="JBHRVU010000005">
    <property type="protein sequence ID" value="MFC3443603.1"/>
    <property type="molecule type" value="Genomic_DNA"/>
</dbReference>
<organism evidence="1 2">
    <name type="scientific">Sphingobium rhizovicinum</name>
    <dbReference type="NCBI Taxonomy" id="432308"/>
    <lineage>
        <taxon>Bacteria</taxon>
        <taxon>Pseudomonadati</taxon>
        <taxon>Pseudomonadota</taxon>
        <taxon>Alphaproteobacteria</taxon>
        <taxon>Sphingomonadales</taxon>
        <taxon>Sphingomonadaceae</taxon>
        <taxon>Sphingobium</taxon>
    </lineage>
</organism>